<organism evidence="1 2">
    <name type="scientific">Dallia pectoralis</name>
    <name type="common">Alaska blackfish</name>
    <dbReference type="NCBI Taxonomy" id="75939"/>
    <lineage>
        <taxon>Eukaryota</taxon>
        <taxon>Metazoa</taxon>
        <taxon>Chordata</taxon>
        <taxon>Craniata</taxon>
        <taxon>Vertebrata</taxon>
        <taxon>Euteleostomi</taxon>
        <taxon>Actinopterygii</taxon>
        <taxon>Neopterygii</taxon>
        <taxon>Teleostei</taxon>
        <taxon>Protacanthopterygii</taxon>
        <taxon>Esociformes</taxon>
        <taxon>Umbridae</taxon>
        <taxon>Dallia</taxon>
    </lineage>
</organism>
<evidence type="ECO:0000313" key="1">
    <source>
        <dbReference type="EMBL" id="KAJ8015599.1"/>
    </source>
</evidence>
<reference evidence="1" key="1">
    <citation type="submission" date="2021-05" db="EMBL/GenBank/DDBJ databases">
        <authorList>
            <person name="Pan Q."/>
            <person name="Jouanno E."/>
            <person name="Zahm M."/>
            <person name="Klopp C."/>
            <person name="Cabau C."/>
            <person name="Louis A."/>
            <person name="Berthelot C."/>
            <person name="Parey E."/>
            <person name="Roest Crollius H."/>
            <person name="Montfort J."/>
            <person name="Robinson-Rechavi M."/>
            <person name="Bouchez O."/>
            <person name="Lampietro C."/>
            <person name="Lopez Roques C."/>
            <person name="Donnadieu C."/>
            <person name="Postlethwait J."/>
            <person name="Bobe J."/>
            <person name="Dillon D."/>
            <person name="Chandos A."/>
            <person name="von Hippel F."/>
            <person name="Guiguen Y."/>
        </authorList>
    </citation>
    <scope>NUCLEOTIDE SEQUENCE</scope>
    <source>
        <strain evidence="1">YG-Jan2019</strain>
    </source>
</reference>
<proteinExistence type="predicted"/>
<keyword evidence="2" id="KW-1185">Reference proteome</keyword>
<sequence length="439" mass="49685">MTGHQADEEQDGVRQDSRFYIEASSGSECELELRNPMKKHKQPDVTCPPQRAAPATRGRSSPVTAFTLTSRASCDVNSLNCTPSPTSRSGLRPELDQTQGFTDEPLEEWMFLGGEEQDGDRDIQLNLGYWSSSSSELSSGTEDEELNTEAAVERNWAIIDKDKPRPHHYITSDPVLTCYSCNMTGHLAKRCTTLTRRRSSCVLCGLQGHVQKGCPGRHCPSCGLPSHGRQSCSAPPLWNQHCQRCGMTGHLLAACPDTWRQFHLTTQEEVPLRPDGDHHHHHKRHRGSGHCYNCSRIGHHGHECSRRRMVSGTFPSLPYVCHYNSRQDILKEKTRIYREPQDGANLVLEHLGTYGTPGGSGSEAPSSVPGRRKNQDERRKKWPEKRRERREAKKQRRKAQARREERTITWVSGDEVHPSDPFVNPHREHTLLTKGEMQQ</sequence>
<protein>
    <submittedName>
        <fullName evidence="1">Uncharacterized protein</fullName>
    </submittedName>
</protein>
<gene>
    <name evidence="1" type="ORF">DPEC_G00027780</name>
</gene>
<name>A0ACC2HHV4_DALPE</name>
<comment type="caution">
    <text evidence="1">The sequence shown here is derived from an EMBL/GenBank/DDBJ whole genome shotgun (WGS) entry which is preliminary data.</text>
</comment>
<evidence type="ECO:0000313" key="2">
    <source>
        <dbReference type="Proteomes" id="UP001157502"/>
    </source>
</evidence>
<dbReference type="Proteomes" id="UP001157502">
    <property type="component" value="Chromosome 2"/>
</dbReference>
<accession>A0ACC2HHV4</accession>
<dbReference type="EMBL" id="CM055729">
    <property type="protein sequence ID" value="KAJ8015599.1"/>
    <property type="molecule type" value="Genomic_DNA"/>
</dbReference>